<keyword evidence="1" id="KW-0378">Hydrolase</keyword>
<dbReference type="Pfam" id="PF08282">
    <property type="entry name" value="Hydrolase_3"/>
    <property type="match status" value="1"/>
</dbReference>
<name>A0A931AP01_9FIRM</name>
<dbReference type="GO" id="GO:0016791">
    <property type="term" value="F:phosphatase activity"/>
    <property type="evidence" value="ECO:0007669"/>
    <property type="project" value="UniProtKB-ARBA"/>
</dbReference>
<dbReference type="Gene3D" id="3.40.50.1000">
    <property type="entry name" value="HAD superfamily/HAD-like"/>
    <property type="match status" value="1"/>
</dbReference>
<gene>
    <name evidence="1" type="ORF">I0Q91_04025</name>
</gene>
<sequence>MPNFPYELIAIDVDDTLLNDNKDITKKTKQTILNLKNKDLLVTLASGRPYHSLKNYAKELEINLPLITANGGLIKDENRTYKKITFPKKLLIEIFNKTKKEEYIISIYYEDTIYTTSEKMQDIHRELKEVKNIKYIKSIDGLNLKDPIKILLHHKSTKKIKKGFNDFLINYGEKLHITRASEDSIEISNLKANKGDGIKFLASHLKIPINKTMVIGNGLNDVPMFKEAGFSVAMANSSEEVKAAADAITTSNNEEGVHKALNQKLLLNV</sequence>
<dbReference type="Proteomes" id="UP000621436">
    <property type="component" value="Unassembled WGS sequence"/>
</dbReference>
<dbReference type="NCBIfam" id="TIGR01484">
    <property type="entry name" value="HAD-SF-IIB"/>
    <property type="match status" value="1"/>
</dbReference>
<dbReference type="RefSeq" id="WP_270453037.1">
    <property type="nucleotide sequence ID" value="NZ_JADPIE010000002.1"/>
</dbReference>
<dbReference type="GO" id="GO:0005829">
    <property type="term" value="C:cytosol"/>
    <property type="evidence" value="ECO:0007669"/>
    <property type="project" value="TreeGrafter"/>
</dbReference>
<dbReference type="InterPro" id="IPR000150">
    <property type="entry name" value="Cof"/>
</dbReference>
<dbReference type="InterPro" id="IPR006379">
    <property type="entry name" value="HAD-SF_hydro_IIB"/>
</dbReference>
<dbReference type="PANTHER" id="PTHR10000">
    <property type="entry name" value="PHOSPHOSERINE PHOSPHATASE"/>
    <property type="match status" value="1"/>
</dbReference>
<dbReference type="SFLD" id="SFLDS00003">
    <property type="entry name" value="Haloacid_Dehalogenase"/>
    <property type="match status" value="1"/>
</dbReference>
<dbReference type="SFLD" id="SFLDG01140">
    <property type="entry name" value="C2.B:_Phosphomannomutase_and_P"/>
    <property type="match status" value="1"/>
</dbReference>
<proteinExistence type="predicted"/>
<keyword evidence="2" id="KW-1185">Reference proteome</keyword>
<dbReference type="InterPro" id="IPR023214">
    <property type="entry name" value="HAD_sf"/>
</dbReference>
<protein>
    <submittedName>
        <fullName evidence="1">HAD family hydrolase</fullName>
    </submittedName>
</protein>
<dbReference type="SUPFAM" id="SSF56784">
    <property type="entry name" value="HAD-like"/>
    <property type="match status" value="1"/>
</dbReference>
<accession>A0A931AP01</accession>
<dbReference type="InterPro" id="IPR036412">
    <property type="entry name" value="HAD-like_sf"/>
</dbReference>
<organism evidence="1 2">
    <name type="scientific">Halonatronomonas betaini</name>
    <dbReference type="NCBI Taxonomy" id="2778430"/>
    <lineage>
        <taxon>Bacteria</taxon>
        <taxon>Bacillati</taxon>
        <taxon>Bacillota</taxon>
        <taxon>Clostridia</taxon>
        <taxon>Halanaerobiales</taxon>
        <taxon>Halarsenatibacteraceae</taxon>
        <taxon>Halonatronomonas</taxon>
    </lineage>
</organism>
<evidence type="ECO:0000313" key="1">
    <source>
        <dbReference type="EMBL" id="MBF8436237.1"/>
    </source>
</evidence>
<dbReference type="Gene3D" id="3.30.1240.10">
    <property type="match status" value="1"/>
</dbReference>
<evidence type="ECO:0000313" key="2">
    <source>
        <dbReference type="Proteomes" id="UP000621436"/>
    </source>
</evidence>
<comment type="caution">
    <text evidence="1">The sequence shown here is derived from an EMBL/GenBank/DDBJ whole genome shotgun (WGS) entry which is preliminary data.</text>
</comment>
<reference evidence="1" key="1">
    <citation type="submission" date="2020-11" db="EMBL/GenBank/DDBJ databases">
        <title>Halonatronomonas betainensis gen. nov., sp. nov. a novel haloalkaliphilic representative of the family Halanaerobiacae capable of betaine degradation.</title>
        <authorList>
            <person name="Boltyanskaya Y."/>
            <person name="Kevbrin V."/>
            <person name="Detkova E."/>
            <person name="Grouzdev D.S."/>
            <person name="Koziaeva V."/>
            <person name="Zhilina T."/>
        </authorList>
    </citation>
    <scope>NUCLEOTIDE SEQUENCE</scope>
    <source>
        <strain evidence="1">Z-7014</strain>
    </source>
</reference>
<dbReference type="NCBIfam" id="TIGR00099">
    <property type="entry name" value="Cof-subfamily"/>
    <property type="match status" value="1"/>
</dbReference>
<dbReference type="AlphaFoldDB" id="A0A931AP01"/>
<dbReference type="CDD" id="cd07516">
    <property type="entry name" value="HAD_Pase"/>
    <property type="match status" value="1"/>
</dbReference>
<dbReference type="EMBL" id="JADPIE010000002">
    <property type="protein sequence ID" value="MBF8436237.1"/>
    <property type="molecule type" value="Genomic_DNA"/>
</dbReference>
<dbReference type="PANTHER" id="PTHR10000:SF8">
    <property type="entry name" value="HAD SUPERFAMILY HYDROLASE-LIKE, TYPE 3"/>
    <property type="match status" value="1"/>
</dbReference>
<dbReference type="GO" id="GO:0000287">
    <property type="term" value="F:magnesium ion binding"/>
    <property type="evidence" value="ECO:0007669"/>
    <property type="project" value="TreeGrafter"/>
</dbReference>